<comment type="subcellular location">
    <subcellularLocation>
        <location evidence="1">Cell projection</location>
        <location evidence="1">Cilium</location>
        <location evidence="1">Flagellum</location>
    </subcellularLocation>
    <subcellularLocation>
        <location evidence="2">Cytoplasm</location>
        <location evidence="2">Cytoskeleton</location>
        <location evidence="2">Cilium axoneme</location>
    </subcellularLocation>
</comment>
<dbReference type="AlphaFoldDB" id="A0A813XFH0"/>
<evidence type="ECO:0000256" key="1">
    <source>
        <dbReference type="ARBA" id="ARBA00004230"/>
    </source>
</evidence>
<keyword evidence="6" id="KW-0969">Cilium</keyword>
<keyword evidence="11" id="KW-1185">Reference proteome</keyword>
<dbReference type="Proteomes" id="UP000663879">
    <property type="component" value="Unassembled WGS sequence"/>
</dbReference>
<sequence length="777" mass="90346">MAPKAKKSASKDDESKKNKLKKNPTVEDGESEINKDETQVSISVNDVYNSTSELSKQEPSITPEETVQITYEEPVLTSIIVESYTGEKDKGLFEGFGKAMYKGGCIYEGEFHLGLMHGKGTYIWPNGIIYEGDFNNNEITGNGIYRWCTKINDPSKWSTYKGQVYKGKRHGYGVFKSGNSPIVYDGEWHMGKRYGKGKMTYDSKGLSFYQGDWVNNKKFGWGIRHYPSGNVYQGMWVNDIRHGDGTMRWFDKNQIYTGQWENGIQNGLGEHNWYLSRVEMTQYTLRNTYFGNFKNGKRHGQGTFLYANGTKYEGNWENDIKHGWGKFTFKDGRVYEGYFEDDKMTDSPTYKRTSKISQEISKIKTRIPSAGTTLNVHYIRTNQETTRHDFDLKLDLSSIIEDFDDDKIDFETTQAHKTIIRYLDLFKQIYRFYSQLGFDSSPDNTFVLNRMQSWRFMKDCKIHLNEHYLTLMDFDRLLNPKMNANDLHCPFDKILMRDFFNHIVIIAYHLYNEQFEGNGSVLSWCIEKLIVDNILPSSCNVQGYFYSDVRKTLNIIPNMLKAYEIYKFICKKRNKSPHDFTLTMRDFLGLLNDFKILDAKLLSTREIIEVMSSDNPIVYDSENAYNLDLEITFLEFFEILIGCALKYNTKKNLNKKRVLTSKLTLNSEQEASDNNQINEITANEINENKEDKINIHDSDDVVESDEKSERQGDVLNSAKTNQMKLSSKLSTKSLNNNENEDLDFEIWIEKNNYFFNQIFFPAAEKYNTVTKLVNLSI</sequence>
<evidence type="ECO:0000256" key="7">
    <source>
        <dbReference type="ARBA" id="ARBA00023212"/>
    </source>
</evidence>
<dbReference type="EMBL" id="CAJNOC010001489">
    <property type="protein sequence ID" value="CAF0869215.1"/>
    <property type="molecule type" value="Genomic_DNA"/>
</dbReference>
<dbReference type="InterPro" id="IPR003409">
    <property type="entry name" value="MORN"/>
</dbReference>
<keyword evidence="5" id="KW-0282">Flagellum</keyword>
<evidence type="ECO:0000256" key="6">
    <source>
        <dbReference type="ARBA" id="ARBA00023069"/>
    </source>
</evidence>
<feature type="region of interest" description="Disordered" evidence="9">
    <location>
        <begin position="1"/>
        <end position="40"/>
    </location>
</feature>
<keyword evidence="8" id="KW-0966">Cell projection</keyword>
<accession>A0A813XFH0</accession>
<dbReference type="PANTHER" id="PTHR46613:SF1">
    <property type="entry name" value="RADIAL SPOKE HEAD 10 HOMOLOG B-RELATED"/>
    <property type="match status" value="1"/>
</dbReference>
<dbReference type="GO" id="GO:0005930">
    <property type="term" value="C:axoneme"/>
    <property type="evidence" value="ECO:0007669"/>
    <property type="project" value="UniProtKB-SubCell"/>
</dbReference>
<evidence type="ECO:0000313" key="11">
    <source>
        <dbReference type="Proteomes" id="UP000663879"/>
    </source>
</evidence>
<dbReference type="Pfam" id="PF02493">
    <property type="entry name" value="MORN"/>
    <property type="match status" value="10"/>
</dbReference>
<comment type="caution">
    <text evidence="10">The sequence shown here is derived from an EMBL/GenBank/DDBJ whole genome shotgun (WGS) entry which is preliminary data.</text>
</comment>
<protein>
    <submittedName>
        <fullName evidence="10">Uncharacterized protein</fullName>
    </submittedName>
</protein>
<evidence type="ECO:0000256" key="2">
    <source>
        <dbReference type="ARBA" id="ARBA00004430"/>
    </source>
</evidence>
<reference evidence="10" key="1">
    <citation type="submission" date="2021-02" db="EMBL/GenBank/DDBJ databases">
        <authorList>
            <person name="Nowell W R."/>
        </authorList>
    </citation>
    <scope>NUCLEOTIDE SEQUENCE</scope>
    <source>
        <strain evidence="10">Ploen Becks lab</strain>
    </source>
</reference>
<dbReference type="PANTHER" id="PTHR46613">
    <property type="entry name" value="RADIAL SPOKE HEAD 10 HOMOLOG B-RELATED"/>
    <property type="match status" value="1"/>
</dbReference>
<evidence type="ECO:0000256" key="5">
    <source>
        <dbReference type="ARBA" id="ARBA00022846"/>
    </source>
</evidence>
<gene>
    <name evidence="10" type="ORF">OXX778_LOCUS9845</name>
</gene>
<evidence type="ECO:0000256" key="8">
    <source>
        <dbReference type="ARBA" id="ARBA00023273"/>
    </source>
</evidence>
<name>A0A813XFH0_9BILA</name>
<dbReference type="OrthoDB" id="294378at2759"/>
<organism evidence="10 11">
    <name type="scientific">Brachionus calyciflorus</name>
    <dbReference type="NCBI Taxonomy" id="104777"/>
    <lineage>
        <taxon>Eukaryota</taxon>
        <taxon>Metazoa</taxon>
        <taxon>Spiralia</taxon>
        <taxon>Gnathifera</taxon>
        <taxon>Rotifera</taxon>
        <taxon>Eurotatoria</taxon>
        <taxon>Monogononta</taxon>
        <taxon>Pseudotrocha</taxon>
        <taxon>Ploima</taxon>
        <taxon>Brachionidae</taxon>
        <taxon>Brachionus</taxon>
    </lineage>
</organism>
<dbReference type="Gene3D" id="2.20.110.10">
    <property type="entry name" value="Histone H3 K4-specific methyltransferase SET7/9 N-terminal domain"/>
    <property type="match status" value="3"/>
</dbReference>
<evidence type="ECO:0000256" key="9">
    <source>
        <dbReference type="SAM" id="MobiDB-lite"/>
    </source>
</evidence>
<dbReference type="SUPFAM" id="SSF82185">
    <property type="entry name" value="Histone H3 K4-specific methyltransferase SET7/9 N-terminal domain"/>
    <property type="match status" value="3"/>
</dbReference>
<keyword evidence="4" id="KW-0677">Repeat</keyword>
<evidence type="ECO:0000256" key="4">
    <source>
        <dbReference type="ARBA" id="ARBA00022737"/>
    </source>
</evidence>
<dbReference type="SMART" id="SM00698">
    <property type="entry name" value="MORN"/>
    <property type="match status" value="10"/>
</dbReference>
<keyword evidence="7" id="KW-0206">Cytoskeleton</keyword>
<keyword evidence="3" id="KW-0963">Cytoplasm</keyword>
<evidence type="ECO:0000256" key="3">
    <source>
        <dbReference type="ARBA" id="ARBA00022490"/>
    </source>
</evidence>
<dbReference type="GO" id="GO:0031514">
    <property type="term" value="C:motile cilium"/>
    <property type="evidence" value="ECO:0007669"/>
    <property type="project" value="UniProtKB-SubCell"/>
</dbReference>
<evidence type="ECO:0000313" key="10">
    <source>
        <dbReference type="EMBL" id="CAF0869215.1"/>
    </source>
</evidence>
<proteinExistence type="predicted"/>